<protein>
    <submittedName>
        <fullName evidence="2">Unnamed protein product</fullName>
    </submittedName>
</protein>
<dbReference type="EMBL" id="BSXW01000824">
    <property type="protein sequence ID" value="GMF30261.1"/>
    <property type="molecule type" value="Genomic_DNA"/>
</dbReference>
<evidence type="ECO:0000313" key="2">
    <source>
        <dbReference type="EMBL" id="GMF30261.1"/>
    </source>
</evidence>
<comment type="caution">
    <text evidence="2">The sequence shown here is derived from an EMBL/GenBank/DDBJ whole genome shotgun (WGS) entry which is preliminary data.</text>
</comment>
<organism evidence="2 3">
    <name type="scientific">Phytophthora lilii</name>
    <dbReference type="NCBI Taxonomy" id="2077276"/>
    <lineage>
        <taxon>Eukaryota</taxon>
        <taxon>Sar</taxon>
        <taxon>Stramenopiles</taxon>
        <taxon>Oomycota</taxon>
        <taxon>Peronosporomycetes</taxon>
        <taxon>Peronosporales</taxon>
        <taxon>Peronosporaceae</taxon>
        <taxon>Phytophthora</taxon>
    </lineage>
</organism>
<evidence type="ECO:0000313" key="3">
    <source>
        <dbReference type="Proteomes" id="UP001165083"/>
    </source>
</evidence>
<proteinExistence type="predicted"/>
<keyword evidence="1" id="KW-0732">Signal</keyword>
<reference evidence="2" key="1">
    <citation type="submission" date="2023-04" db="EMBL/GenBank/DDBJ databases">
        <title>Phytophthora lilii NBRC 32176.</title>
        <authorList>
            <person name="Ichikawa N."/>
            <person name="Sato H."/>
            <person name="Tonouchi N."/>
        </authorList>
    </citation>
    <scope>NUCLEOTIDE SEQUENCE</scope>
    <source>
        <strain evidence="2">NBRC 32176</strain>
    </source>
</reference>
<keyword evidence="3" id="KW-1185">Reference proteome</keyword>
<sequence length="132" mass="14203">MLFLTPSFLSTLIQLPVAIASSSHARIAFARVDFYLASPEYGQALLGDYKADWNRNESAQTTASLAPEANGSISIRQADFEWPLSSSAHKEVVLTPALGGDEASTNLLREVLEVSLSPNIQNAHTTQLGPAF</sequence>
<name>A0A9W6UDR2_9STRA</name>
<dbReference type="Proteomes" id="UP001165083">
    <property type="component" value="Unassembled WGS sequence"/>
</dbReference>
<dbReference type="AlphaFoldDB" id="A0A9W6UDR2"/>
<accession>A0A9W6UDR2</accession>
<gene>
    <name evidence="2" type="ORF">Plil01_001289900</name>
</gene>
<feature type="signal peptide" evidence="1">
    <location>
        <begin position="1"/>
        <end position="20"/>
    </location>
</feature>
<feature type="chain" id="PRO_5040832053" evidence="1">
    <location>
        <begin position="21"/>
        <end position="132"/>
    </location>
</feature>
<evidence type="ECO:0000256" key="1">
    <source>
        <dbReference type="SAM" id="SignalP"/>
    </source>
</evidence>